<dbReference type="Proteomes" id="UP000020467">
    <property type="component" value="Unassembled WGS sequence"/>
</dbReference>
<accession>A0A010RYK0</accession>
<organism evidence="2 3">
    <name type="scientific">Colletotrichum fioriniae PJ7</name>
    <dbReference type="NCBI Taxonomy" id="1445577"/>
    <lineage>
        <taxon>Eukaryota</taxon>
        <taxon>Fungi</taxon>
        <taxon>Dikarya</taxon>
        <taxon>Ascomycota</taxon>
        <taxon>Pezizomycotina</taxon>
        <taxon>Sordariomycetes</taxon>
        <taxon>Hypocreomycetidae</taxon>
        <taxon>Glomerellales</taxon>
        <taxon>Glomerellaceae</taxon>
        <taxon>Colletotrichum</taxon>
        <taxon>Colletotrichum acutatum species complex</taxon>
    </lineage>
</organism>
<feature type="compositionally biased region" description="Polar residues" evidence="1">
    <location>
        <begin position="880"/>
        <end position="898"/>
    </location>
</feature>
<evidence type="ECO:0000313" key="2">
    <source>
        <dbReference type="EMBL" id="EXF83329.1"/>
    </source>
</evidence>
<dbReference type="OrthoDB" id="4838614at2759"/>
<dbReference type="KEGG" id="cfj:CFIO01_07418"/>
<feature type="compositionally biased region" description="Basic and acidic residues" evidence="1">
    <location>
        <begin position="113"/>
        <end position="122"/>
    </location>
</feature>
<feature type="compositionally biased region" description="Polar residues" evidence="1">
    <location>
        <begin position="161"/>
        <end position="207"/>
    </location>
</feature>
<evidence type="ECO:0000256" key="1">
    <source>
        <dbReference type="SAM" id="MobiDB-lite"/>
    </source>
</evidence>
<dbReference type="HOGENOM" id="CLU_302062_0_0_1"/>
<comment type="caution">
    <text evidence="2">The sequence shown here is derived from an EMBL/GenBank/DDBJ whole genome shotgun (WGS) entry which is preliminary data.</text>
</comment>
<gene>
    <name evidence="2" type="ORF">CFIO01_07418</name>
</gene>
<dbReference type="eggNOG" id="ENOG502SQ5Q">
    <property type="taxonomic scope" value="Eukaryota"/>
</dbReference>
<sequence>MAPQLAPSFECPVHPDSMSFRPEYDIFERGGPSTSANPLGRAETGNRRTAVHKAKAPGQRPDLSFLDRDTESDATKALQHRLAWRFGMLPFVPAAPQTPQDQERPEYHAKAKAEYMKQRQREPSPPAASLPINEEAPSNSKGKERMREDQTSEERVREWQSKSASAGENDSRRAQNGRSAESSMVSGSSLDSNYDGDSSDVATSPTFPSFAKWPRTAPSYKVPRPFAPQNPRAVRQRSSLNRRRPWRHQSFPEPTYGERGGPAMAEAPFNIPTSTFYHLPQHPEAENPFQSYGISEATNDRLPEQTKAKDQPKVNVDPQNPQDITIHTELAATIDLEEELEGYSRLVRLGRFKAAQKFFAKKLLGFIENSYVLDHYCEGLSAMPDFHKLSQIGETFIPAPQCGVVQAHTYMLLSKADFVGGVTDTKKIQMLAGGLSPKENIAKFRSNEIAEVYLHLRAEGRIWEFGDLLQALLRGSREPVCRVLEVLLYCDLGDGKDPLIKLTEAIEEDWSVAETNEETSFALLEIFTTIVLDSMCHSEDIGLVNTIFEFSRKKALDVLEFNPTNSKSRPYLRWIISKVLLEQYSNPRITGFFSLKQCLHNLPGHRIAPNLSDLPKLCMISYAPDEDEAPRWSPDPTTTIGHDEALRTVLGVAEELGDVWLQATCLQLLIYQSPEPRTLLRSLDDLWRAAGTHQRHLETRLYCYIPEALRSAEDRAGLQRQILLSAKASSQGLKPYAEYMILRALTPRLEEKDSYLERAMDALNSSFQGYVPQSHNQTPTENPSTRKTTGHDWTNGNVSAPPGGPWQNLPPESSGGANYVGAQYPHMGYAPAHGYTYAADIHPFQEMRTTANPGYMGNSANAPYVTSNDRFGWTGGAQSGPFSQYQTNFGTPYAQNQFPHYQPPPPPPPSPPPTKPSAPGPNFNWGRQHACRPGAKTKLNNSGSPDQANNQAGSDNRKQNEPADTSSSDQSDILEVSDVTSELYLNRH</sequence>
<proteinExistence type="predicted"/>
<feature type="compositionally biased region" description="Polar residues" evidence="1">
    <location>
        <begin position="770"/>
        <end position="798"/>
    </location>
</feature>
<feature type="compositionally biased region" description="Basic and acidic residues" evidence="1">
    <location>
        <begin position="141"/>
        <end position="160"/>
    </location>
</feature>
<feature type="region of interest" description="Disordered" evidence="1">
    <location>
        <begin position="113"/>
        <end position="261"/>
    </location>
</feature>
<evidence type="ECO:0000313" key="3">
    <source>
        <dbReference type="Proteomes" id="UP000020467"/>
    </source>
</evidence>
<name>A0A010RYK0_9PEZI</name>
<reference evidence="2 3" key="1">
    <citation type="submission" date="2014-02" db="EMBL/GenBank/DDBJ databases">
        <title>The genome sequence of Colletotrichum fioriniae PJ7.</title>
        <authorList>
            <person name="Baroncelli R."/>
            <person name="Thon M.R."/>
        </authorList>
    </citation>
    <scope>NUCLEOTIDE SEQUENCE [LARGE SCALE GENOMIC DNA]</scope>
    <source>
        <strain evidence="2 3">PJ7</strain>
    </source>
</reference>
<feature type="compositionally biased region" description="Polar residues" evidence="1">
    <location>
        <begin position="962"/>
        <end position="971"/>
    </location>
</feature>
<keyword evidence="3" id="KW-1185">Reference proteome</keyword>
<feature type="region of interest" description="Disordered" evidence="1">
    <location>
        <begin position="875"/>
        <end position="988"/>
    </location>
</feature>
<dbReference type="AlphaFoldDB" id="A0A010RYK0"/>
<feature type="region of interest" description="Disordered" evidence="1">
    <location>
        <begin position="22"/>
        <end position="67"/>
    </location>
</feature>
<dbReference type="STRING" id="1445577.A0A010RYK0"/>
<feature type="compositionally biased region" description="Polar residues" evidence="1">
    <location>
        <begin position="938"/>
        <end position="954"/>
    </location>
</feature>
<protein>
    <submittedName>
        <fullName evidence="2">Uncharacterized protein</fullName>
    </submittedName>
</protein>
<dbReference type="EMBL" id="JARH01000254">
    <property type="protein sequence ID" value="EXF83329.1"/>
    <property type="molecule type" value="Genomic_DNA"/>
</dbReference>
<feature type="region of interest" description="Disordered" evidence="1">
    <location>
        <begin position="770"/>
        <end position="814"/>
    </location>
</feature>
<feature type="compositionally biased region" description="Pro residues" evidence="1">
    <location>
        <begin position="901"/>
        <end position="919"/>
    </location>
</feature>